<dbReference type="OrthoDB" id="9796058at2"/>
<comment type="similarity">
    <text evidence="1">Belongs to the UPF0337 (CsbD) family.</text>
</comment>
<protein>
    <submittedName>
        <fullName evidence="3">CsbD family protein</fullName>
    </submittedName>
</protein>
<keyword evidence="4" id="KW-1185">Reference proteome</keyword>
<reference evidence="3 4" key="1">
    <citation type="submission" date="2018-07" db="EMBL/GenBank/DDBJ databases">
        <title>Genome sequencing of Moraxellaceae gen. HYN0046.</title>
        <authorList>
            <person name="Kim M."/>
            <person name="Yi H."/>
        </authorList>
    </citation>
    <scope>NUCLEOTIDE SEQUENCE [LARGE SCALE GENOMIC DNA]</scope>
    <source>
        <strain evidence="3 4">HYN0046</strain>
    </source>
</reference>
<dbReference type="PIRSF" id="PIRSF039008">
    <property type="entry name" value="YjbJ"/>
    <property type="match status" value="1"/>
</dbReference>
<dbReference type="KEGG" id="mbah:HYN46_15520"/>
<dbReference type="Pfam" id="PF05532">
    <property type="entry name" value="CsbD"/>
    <property type="match status" value="1"/>
</dbReference>
<dbReference type="Proteomes" id="UP000253940">
    <property type="component" value="Chromosome"/>
</dbReference>
<accession>A0A345PA14</accession>
<gene>
    <name evidence="3" type="ORF">HYN46_15520</name>
</gene>
<evidence type="ECO:0000259" key="2">
    <source>
        <dbReference type="Pfam" id="PF05532"/>
    </source>
</evidence>
<dbReference type="SUPFAM" id="SSF69047">
    <property type="entry name" value="Hypothetical protein YjbJ"/>
    <property type="match status" value="1"/>
</dbReference>
<dbReference type="AlphaFoldDB" id="A0A345PA14"/>
<name>A0A345PA14_9GAMM</name>
<dbReference type="InterPro" id="IPR036629">
    <property type="entry name" value="YjbJ_sf"/>
</dbReference>
<dbReference type="InterPro" id="IPR050423">
    <property type="entry name" value="UPF0337_stress_rsp"/>
</dbReference>
<dbReference type="Gene3D" id="1.10.1470.10">
    <property type="entry name" value="YjbJ"/>
    <property type="match status" value="1"/>
</dbReference>
<dbReference type="PANTHER" id="PTHR34977:SF1">
    <property type="entry name" value="UPF0337 PROTEIN YJBJ"/>
    <property type="match status" value="1"/>
</dbReference>
<dbReference type="InterPro" id="IPR026042">
    <property type="entry name" value="YjbJ"/>
</dbReference>
<dbReference type="PANTHER" id="PTHR34977">
    <property type="entry name" value="UPF0337 PROTEIN YJBJ"/>
    <property type="match status" value="1"/>
</dbReference>
<dbReference type="EMBL" id="CP031222">
    <property type="protein sequence ID" value="AXI04123.1"/>
    <property type="molecule type" value="Genomic_DNA"/>
</dbReference>
<organism evidence="3 4">
    <name type="scientific">Aquirhabdus parva</name>
    <dbReference type="NCBI Taxonomy" id="2283318"/>
    <lineage>
        <taxon>Bacteria</taxon>
        <taxon>Pseudomonadati</taxon>
        <taxon>Pseudomonadota</taxon>
        <taxon>Gammaproteobacteria</taxon>
        <taxon>Moraxellales</taxon>
        <taxon>Moraxellaceae</taxon>
        <taxon>Aquirhabdus</taxon>
    </lineage>
</organism>
<feature type="domain" description="CsbD-like" evidence="2">
    <location>
        <begin position="4"/>
        <end position="55"/>
    </location>
</feature>
<dbReference type="InterPro" id="IPR008462">
    <property type="entry name" value="CsbD"/>
</dbReference>
<sequence>MNTDIIAGKWKQVVAKAKAEWADLTDDDLKKAEAGKDHLVGVVQERYGKTKEQAHEQVQAFWDKNDPDRKV</sequence>
<dbReference type="RefSeq" id="WP_114900231.1">
    <property type="nucleotide sequence ID" value="NZ_CP031222.1"/>
</dbReference>
<evidence type="ECO:0000313" key="4">
    <source>
        <dbReference type="Proteomes" id="UP000253940"/>
    </source>
</evidence>
<proteinExistence type="inferred from homology"/>
<evidence type="ECO:0000256" key="1">
    <source>
        <dbReference type="ARBA" id="ARBA00009129"/>
    </source>
</evidence>
<evidence type="ECO:0000313" key="3">
    <source>
        <dbReference type="EMBL" id="AXI04123.1"/>
    </source>
</evidence>